<dbReference type="InterPro" id="IPR036390">
    <property type="entry name" value="WH_DNA-bd_sf"/>
</dbReference>
<dbReference type="Pfam" id="PF08279">
    <property type="entry name" value="HTH_11"/>
    <property type="match status" value="1"/>
</dbReference>
<name>A0A1G9H7G8_9FIRM</name>
<dbReference type="InterPro" id="IPR013196">
    <property type="entry name" value="HTH_11"/>
</dbReference>
<reference evidence="4 5" key="1">
    <citation type="submission" date="2016-10" db="EMBL/GenBank/DDBJ databases">
        <authorList>
            <person name="de Groot N.N."/>
        </authorList>
    </citation>
    <scope>NUCLEOTIDE SEQUENCE [LARGE SCALE GENOMIC DNA]</scope>
    <source>
        <strain evidence="4 5">SLAS-1</strain>
    </source>
</reference>
<dbReference type="AlphaFoldDB" id="A0A1G9H7G8"/>
<dbReference type="InterPro" id="IPR057727">
    <property type="entry name" value="WCX_dom"/>
</dbReference>
<dbReference type="InterPro" id="IPR036388">
    <property type="entry name" value="WH-like_DNA-bd_sf"/>
</dbReference>
<dbReference type="InterPro" id="IPR028349">
    <property type="entry name" value="PafC-like"/>
</dbReference>
<dbReference type="PANTHER" id="PTHR34580">
    <property type="match status" value="1"/>
</dbReference>
<evidence type="ECO:0000259" key="2">
    <source>
        <dbReference type="Pfam" id="PF13280"/>
    </source>
</evidence>
<feature type="domain" description="Helix-turn-helix type 11" evidence="1">
    <location>
        <begin position="5"/>
        <end position="59"/>
    </location>
</feature>
<dbReference type="Pfam" id="PF13280">
    <property type="entry name" value="WYL"/>
    <property type="match status" value="1"/>
</dbReference>
<dbReference type="InterPro" id="IPR026881">
    <property type="entry name" value="WYL_dom"/>
</dbReference>
<dbReference type="Gene3D" id="1.10.10.10">
    <property type="entry name" value="Winged helix-like DNA-binding domain superfamily/Winged helix DNA-binding domain"/>
    <property type="match status" value="1"/>
</dbReference>
<dbReference type="STRING" id="321763.SAMN04488692_101112"/>
<dbReference type="InterPro" id="IPR051534">
    <property type="entry name" value="CBASS_pafABC_assoc_protein"/>
</dbReference>
<feature type="domain" description="WCX" evidence="3">
    <location>
        <begin position="235"/>
        <end position="305"/>
    </location>
</feature>
<evidence type="ECO:0000259" key="3">
    <source>
        <dbReference type="Pfam" id="PF25583"/>
    </source>
</evidence>
<dbReference type="GO" id="GO:0003677">
    <property type="term" value="F:DNA binding"/>
    <property type="evidence" value="ECO:0007669"/>
    <property type="project" value="UniProtKB-KW"/>
</dbReference>
<evidence type="ECO:0000313" key="5">
    <source>
        <dbReference type="Proteomes" id="UP000199476"/>
    </source>
</evidence>
<dbReference type="SUPFAM" id="SSF46785">
    <property type="entry name" value="Winged helix' DNA-binding domain"/>
    <property type="match status" value="1"/>
</dbReference>
<dbReference type="Pfam" id="PF25583">
    <property type="entry name" value="WCX"/>
    <property type="match status" value="1"/>
</dbReference>
<proteinExistence type="predicted"/>
<dbReference type="Proteomes" id="UP000199476">
    <property type="component" value="Unassembled WGS sequence"/>
</dbReference>
<keyword evidence="5" id="KW-1185">Reference proteome</keyword>
<keyword evidence="4" id="KW-0238">DNA-binding</keyword>
<dbReference type="PIRSF" id="PIRSF016838">
    <property type="entry name" value="PafC"/>
    <property type="match status" value="1"/>
</dbReference>
<organism evidence="4 5">
    <name type="scientific">Halarsenatibacter silvermanii</name>
    <dbReference type="NCBI Taxonomy" id="321763"/>
    <lineage>
        <taxon>Bacteria</taxon>
        <taxon>Bacillati</taxon>
        <taxon>Bacillota</taxon>
        <taxon>Clostridia</taxon>
        <taxon>Halanaerobiales</taxon>
        <taxon>Halarsenatibacteraceae</taxon>
        <taxon>Halarsenatibacter</taxon>
    </lineage>
</organism>
<feature type="domain" description="WYL" evidence="2">
    <location>
        <begin position="140"/>
        <end position="200"/>
    </location>
</feature>
<protein>
    <submittedName>
        <fullName evidence="4">Predicted DNA-binding transcriptional regulator YafY, contains an HTH and WYL domains</fullName>
    </submittedName>
</protein>
<dbReference type="PANTHER" id="PTHR34580:SF1">
    <property type="entry name" value="PROTEIN PAFC"/>
    <property type="match status" value="1"/>
</dbReference>
<sequence>MSVDRLLAIILKLLHHEKLTARELACELGVSERTIYKEMAVIDDSDVPVIAEPGPDGGYSLLESFHLNRDFLSLEELIDLLFDLAALEEEEPELNNAEAVAIIQEAMPEKGGRNLLEKTEFAIEPSGYTDRRLTKLCDFYRAVQEKRTIVLGYHDRQEGFSRYSVEPADLIFKDREWFLSGFIQDTETYEHLALADIGNYELGKKGISISGVHGGLQEDDTPAERQKEVEHMICHLLFSRRAEPRVRKLFPEAAIVEERGDEILVTVRWPNNEWVKRIILSFGSRARVLAPAWLAASIKREAEKIVKQYNLKQED</sequence>
<evidence type="ECO:0000259" key="1">
    <source>
        <dbReference type="Pfam" id="PF08279"/>
    </source>
</evidence>
<dbReference type="EMBL" id="FNGO01000001">
    <property type="protein sequence ID" value="SDL08353.1"/>
    <property type="molecule type" value="Genomic_DNA"/>
</dbReference>
<evidence type="ECO:0000313" key="4">
    <source>
        <dbReference type="EMBL" id="SDL08353.1"/>
    </source>
</evidence>
<accession>A0A1G9H7G8</accession>
<gene>
    <name evidence="4" type="ORF">SAMN04488692_101112</name>
</gene>